<dbReference type="AlphaFoldDB" id="G0EEV6"/>
<evidence type="ECO:0000313" key="3">
    <source>
        <dbReference type="EMBL" id="AEM38070.1"/>
    </source>
</evidence>
<dbReference type="Gene3D" id="3.40.190.10">
    <property type="entry name" value="Periplasmic binding protein-like II"/>
    <property type="match status" value="1"/>
</dbReference>
<accession>G0EEV6</accession>
<dbReference type="SUPFAM" id="SSF53850">
    <property type="entry name" value="Periplasmic binding protein-like II"/>
    <property type="match status" value="1"/>
</dbReference>
<protein>
    <recommendedName>
        <fullName evidence="5">Chorismate dehydratase</fullName>
    </recommendedName>
</protein>
<name>G0EEV6_PYRF1</name>
<dbReference type="KEGG" id="pfm:Pyrfu_0198"/>
<proteinExistence type="predicted"/>
<reference evidence="3 4" key="1">
    <citation type="journal article" date="2011" name="Stand. Genomic Sci.">
        <title>Complete genome sequence of the hyperthermophilic chemolithoautotroph Pyrolobus fumarii type strain (1A).</title>
        <authorList>
            <person name="Anderson I."/>
            <person name="Goker M."/>
            <person name="Nolan M."/>
            <person name="Lucas S."/>
            <person name="Hammon N."/>
            <person name="Deshpande S."/>
            <person name="Cheng J.F."/>
            <person name="Tapia R."/>
            <person name="Han C."/>
            <person name="Goodwin L."/>
            <person name="Pitluck S."/>
            <person name="Huntemann M."/>
            <person name="Liolios K."/>
            <person name="Ivanova N."/>
            <person name="Pagani I."/>
            <person name="Mavromatis K."/>
            <person name="Ovchinikova G."/>
            <person name="Pati A."/>
            <person name="Chen A."/>
            <person name="Palaniappan K."/>
            <person name="Land M."/>
            <person name="Hauser L."/>
            <person name="Brambilla E.M."/>
            <person name="Huber H."/>
            <person name="Yasawong M."/>
            <person name="Rohde M."/>
            <person name="Spring S."/>
            <person name="Abt B."/>
            <person name="Sikorski J."/>
            <person name="Wirth R."/>
            <person name="Detter J.C."/>
            <person name="Woyke T."/>
            <person name="Bristow J."/>
            <person name="Eisen J.A."/>
            <person name="Markowitz V."/>
            <person name="Hugenholtz P."/>
            <person name="Kyrpides N.C."/>
            <person name="Klenk H.P."/>
            <person name="Lapidus A."/>
        </authorList>
    </citation>
    <scope>NUCLEOTIDE SEQUENCE [LARGE SCALE GENOMIC DNA]</scope>
    <source>
        <strain evidence="4">DSM 11204 / 1A</strain>
    </source>
</reference>
<evidence type="ECO:0000256" key="1">
    <source>
        <dbReference type="ARBA" id="ARBA00022428"/>
    </source>
</evidence>
<evidence type="ECO:0008006" key="5">
    <source>
        <dbReference type="Google" id="ProtNLM"/>
    </source>
</evidence>
<evidence type="ECO:0000256" key="2">
    <source>
        <dbReference type="ARBA" id="ARBA00023239"/>
    </source>
</evidence>
<keyword evidence="4" id="KW-1185">Reference proteome</keyword>
<dbReference type="GO" id="GO:0009234">
    <property type="term" value="P:menaquinone biosynthetic process"/>
    <property type="evidence" value="ECO:0007669"/>
    <property type="project" value="UniProtKB-KW"/>
</dbReference>
<keyword evidence="2" id="KW-0456">Lyase</keyword>
<dbReference type="STRING" id="694429.Pyrfu_0198"/>
<organism evidence="3 4">
    <name type="scientific">Pyrolobus fumarii (strain DSM 11204 / 1A)</name>
    <dbReference type="NCBI Taxonomy" id="694429"/>
    <lineage>
        <taxon>Archaea</taxon>
        <taxon>Thermoproteota</taxon>
        <taxon>Thermoprotei</taxon>
        <taxon>Desulfurococcales</taxon>
        <taxon>Pyrodictiaceae</taxon>
        <taxon>Pyrolobus</taxon>
    </lineage>
</organism>
<dbReference type="InterPro" id="IPR003773">
    <property type="entry name" value="Menaquinone_biosynth"/>
</dbReference>
<dbReference type="HOGENOM" id="CLU_1096742_0_0_2"/>
<dbReference type="RefSeq" id="WP_014025747.1">
    <property type="nucleotide sequence ID" value="NC_015931.1"/>
</dbReference>
<sequence>MEPGIYVLQPYAHLIPLVRKAKRVGLRLLFLKPSETHGAIKKYRNVFCGLTPLPLIVTYKLQVWIGPMVYTDGFSPSVIIASRVARTELCECKRLLVTSESIASYSLARILASVVCGGESVIIKRSLDPVSEARREDCILLIGDKGIRIYSSRKFHVVTDLASLYRKTFGFDPVFAATAGECSIIQDKLSKLKRLEPTLTDILGAYNTLHVPLPTVIEYLRYTRLDYNPELLRLNIALLQKYQHLIKPQPTTT</sequence>
<dbReference type="Pfam" id="PF02621">
    <property type="entry name" value="VitK2_biosynth"/>
    <property type="match status" value="1"/>
</dbReference>
<dbReference type="InParanoid" id="G0EEV6"/>
<dbReference type="EMBL" id="CP002838">
    <property type="protein sequence ID" value="AEM38070.1"/>
    <property type="molecule type" value="Genomic_DNA"/>
</dbReference>
<dbReference type="Proteomes" id="UP000001037">
    <property type="component" value="Chromosome"/>
</dbReference>
<evidence type="ECO:0000313" key="4">
    <source>
        <dbReference type="Proteomes" id="UP000001037"/>
    </source>
</evidence>
<dbReference type="GeneID" id="11139835"/>
<gene>
    <name evidence="3" type="ordered locus">Pyrfu_0198</name>
</gene>
<dbReference type="eggNOG" id="arCOG00655">
    <property type="taxonomic scope" value="Archaea"/>
</dbReference>
<keyword evidence="1" id="KW-0474">Menaquinone biosynthesis</keyword>
<dbReference type="GO" id="GO:0016829">
    <property type="term" value="F:lyase activity"/>
    <property type="evidence" value="ECO:0007669"/>
    <property type="project" value="UniProtKB-KW"/>
</dbReference>